<dbReference type="AlphaFoldDB" id="D0LQ79"/>
<dbReference type="HOGENOM" id="CLU_052651_1_0_7"/>
<feature type="region of interest" description="Disordered" evidence="1">
    <location>
        <begin position="210"/>
        <end position="230"/>
    </location>
</feature>
<sequence>MPPSSSRNRASHGAPLRRSALVALVCAALGAGSATAQAQSAASAEDRDAEAIAAAQTLFNEGMALYEAESYEAACAKFEASLEQFQGIGTRGKLAECYEQLGRVASAWRAYRAVAEQAVQAGDRRRARIAAQRAEALAARLPRLTVALAGDTPGLIVEYQGERIAASALGSVRVVDPGAYEIVARAPGYETWQQRGSLAESDERTVTIPRLRARPSDSDSDGDAPMDATAADGDAAGSVLRWIGLGVVAAGAVTVGFGVGSAVQAASLRDQTVDDGDCVDNACNSAGLARIEDARGKARQANLLLGVGGALAVGGALLWWLSPEPAAEGAERGDRGLSLRWAPRVGPETLGLSVRGRF</sequence>
<dbReference type="RefSeq" id="WP_012831480.1">
    <property type="nucleotide sequence ID" value="NC_013440.1"/>
</dbReference>
<evidence type="ECO:0000256" key="2">
    <source>
        <dbReference type="SAM" id="Phobius"/>
    </source>
</evidence>
<organism evidence="4 5">
    <name type="scientific">Haliangium ochraceum (strain DSM 14365 / JCM 11303 / SMP-2)</name>
    <dbReference type="NCBI Taxonomy" id="502025"/>
    <lineage>
        <taxon>Bacteria</taxon>
        <taxon>Pseudomonadati</taxon>
        <taxon>Myxococcota</taxon>
        <taxon>Polyangia</taxon>
        <taxon>Haliangiales</taxon>
        <taxon>Kofleriaceae</taxon>
        <taxon>Haliangium</taxon>
    </lineage>
</organism>
<accession>D0LQ79</accession>
<keyword evidence="2" id="KW-1133">Transmembrane helix</keyword>
<feature type="signal peptide" evidence="3">
    <location>
        <begin position="1"/>
        <end position="38"/>
    </location>
</feature>
<dbReference type="Gene3D" id="1.25.40.10">
    <property type="entry name" value="Tetratricopeptide repeat domain"/>
    <property type="match status" value="1"/>
</dbReference>
<name>D0LQ79_HALO1</name>
<protein>
    <submittedName>
        <fullName evidence="4">TPR repeat-containing protein</fullName>
    </submittedName>
</protein>
<keyword evidence="5" id="KW-1185">Reference proteome</keyword>
<evidence type="ECO:0000313" key="4">
    <source>
        <dbReference type="EMBL" id="ACY18888.1"/>
    </source>
</evidence>
<evidence type="ECO:0000313" key="5">
    <source>
        <dbReference type="Proteomes" id="UP000001880"/>
    </source>
</evidence>
<dbReference type="STRING" id="502025.Hoch_6419"/>
<dbReference type="InterPro" id="IPR006311">
    <property type="entry name" value="TAT_signal"/>
</dbReference>
<proteinExistence type="predicted"/>
<feature type="chain" id="PRO_5003010336" evidence="3">
    <location>
        <begin position="39"/>
        <end position="358"/>
    </location>
</feature>
<dbReference type="PROSITE" id="PS51318">
    <property type="entry name" value="TAT"/>
    <property type="match status" value="1"/>
</dbReference>
<evidence type="ECO:0000256" key="1">
    <source>
        <dbReference type="SAM" id="MobiDB-lite"/>
    </source>
</evidence>
<dbReference type="EMBL" id="CP001804">
    <property type="protein sequence ID" value="ACY18888.1"/>
    <property type="molecule type" value="Genomic_DNA"/>
</dbReference>
<dbReference type="SUPFAM" id="SSF48452">
    <property type="entry name" value="TPR-like"/>
    <property type="match status" value="1"/>
</dbReference>
<dbReference type="KEGG" id="hoh:Hoch_6419"/>
<keyword evidence="2" id="KW-0472">Membrane</keyword>
<dbReference type="eggNOG" id="COG4105">
    <property type="taxonomic scope" value="Bacteria"/>
</dbReference>
<dbReference type="Proteomes" id="UP000001880">
    <property type="component" value="Chromosome"/>
</dbReference>
<evidence type="ECO:0000256" key="3">
    <source>
        <dbReference type="SAM" id="SignalP"/>
    </source>
</evidence>
<dbReference type="InterPro" id="IPR011990">
    <property type="entry name" value="TPR-like_helical_dom_sf"/>
</dbReference>
<feature type="transmembrane region" description="Helical" evidence="2">
    <location>
        <begin position="303"/>
        <end position="321"/>
    </location>
</feature>
<feature type="transmembrane region" description="Helical" evidence="2">
    <location>
        <begin position="239"/>
        <end position="259"/>
    </location>
</feature>
<gene>
    <name evidence="4" type="ordered locus">Hoch_6419</name>
</gene>
<keyword evidence="2" id="KW-0812">Transmembrane</keyword>
<keyword evidence="3" id="KW-0732">Signal</keyword>
<dbReference type="OrthoDB" id="5522887at2"/>
<reference evidence="4 5" key="1">
    <citation type="journal article" date="2010" name="Stand. Genomic Sci.">
        <title>Complete genome sequence of Haliangium ochraceum type strain (SMP-2).</title>
        <authorList>
            <consortium name="US DOE Joint Genome Institute (JGI-PGF)"/>
            <person name="Ivanova N."/>
            <person name="Daum C."/>
            <person name="Lang E."/>
            <person name="Abt B."/>
            <person name="Kopitz M."/>
            <person name="Saunders E."/>
            <person name="Lapidus A."/>
            <person name="Lucas S."/>
            <person name="Glavina Del Rio T."/>
            <person name="Nolan M."/>
            <person name="Tice H."/>
            <person name="Copeland A."/>
            <person name="Cheng J.F."/>
            <person name="Chen F."/>
            <person name="Bruce D."/>
            <person name="Goodwin L."/>
            <person name="Pitluck S."/>
            <person name="Mavromatis K."/>
            <person name="Pati A."/>
            <person name="Mikhailova N."/>
            <person name="Chen A."/>
            <person name="Palaniappan K."/>
            <person name="Land M."/>
            <person name="Hauser L."/>
            <person name="Chang Y.J."/>
            <person name="Jeffries C.D."/>
            <person name="Detter J.C."/>
            <person name="Brettin T."/>
            <person name="Rohde M."/>
            <person name="Goker M."/>
            <person name="Bristow J."/>
            <person name="Markowitz V."/>
            <person name="Eisen J.A."/>
            <person name="Hugenholtz P."/>
            <person name="Kyrpides N.C."/>
            <person name="Klenk H.P."/>
        </authorList>
    </citation>
    <scope>NUCLEOTIDE SEQUENCE [LARGE SCALE GENOMIC DNA]</scope>
    <source>
        <strain evidence="5">DSM 14365 / CIP 107738 / JCM 11303 / AJ 13395 / SMP-2</strain>
    </source>
</reference>